<comment type="subcellular location">
    <subcellularLocation>
        <location evidence="4">Cell outer membrane</location>
        <topology evidence="4">Multi-pass membrane protein</topology>
    </subcellularLocation>
</comment>
<dbReference type="PROSITE" id="PS52016">
    <property type="entry name" value="TONB_DEPENDENT_REC_3"/>
    <property type="match status" value="1"/>
</dbReference>
<keyword evidence="5" id="KW-0732">Signal</keyword>
<dbReference type="InterPro" id="IPR023996">
    <property type="entry name" value="TonB-dep_OMP_SusC/RagA"/>
</dbReference>
<dbReference type="EMBL" id="FQUQ01000004">
    <property type="protein sequence ID" value="SHG19153.1"/>
    <property type="molecule type" value="Genomic_DNA"/>
</dbReference>
<evidence type="ECO:0000313" key="8">
    <source>
        <dbReference type="Proteomes" id="UP000184287"/>
    </source>
</evidence>
<dbReference type="Pfam" id="PF07715">
    <property type="entry name" value="Plug"/>
    <property type="match status" value="1"/>
</dbReference>
<dbReference type="Pfam" id="PF13715">
    <property type="entry name" value="CarbopepD_reg_2"/>
    <property type="match status" value="1"/>
</dbReference>
<dbReference type="InterPro" id="IPR037066">
    <property type="entry name" value="Plug_dom_sf"/>
</dbReference>
<evidence type="ECO:0000256" key="3">
    <source>
        <dbReference type="ARBA" id="ARBA00023237"/>
    </source>
</evidence>
<dbReference type="InterPro" id="IPR012910">
    <property type="entry name" value="Plug_dom"/>
</dbReference>
<feature type="signal peptide" evidence="5">
    <location>
        <begin position="1"/>
        <end position="20"/>
    </location>
</feature>
<evidence type="ECO:0000313" key="7">
    <source>
        <dbReference type="EMBL" id="SHG19153.1"/>
    </source>
</evidence>
<dbReference type="InterPro" id="IPR039426">
    <property type="entry name" value="TonB-dep_rcpt-like"/>
</dbReference>
<feature type="chain" id="PRO_5012928794" evidence="5">
    <location>
        <begin position="21"/>
        <end position="1144"/>
    </location>
</feature>
<comment type="similarity">
    <text evidence="4">Belongs to the TonB-dependent receptor family.</text>
</comment>
<keyword evidence="8" id="KW-1185">Reference proteome</keyword>
<protein>
    <submittedName>
        <fullName evidence="7">TonB-linked outer membrane protein, SusC/RagA family</fullName>
    </submittedName>
</protein>
<keyword evidence="4" id="KW-0812">Transmembrane</keyword>
<sequence>MKVGLIVFATLLTSAGTLIAETVFSQNLKDVKVSINLKGESLERAIEKISKTSKMDFSYNNNELRKVKGIVLDVNRMPLNEVLIQLLKGTPFSYREVDRNVVIFRKREQDALPVLSWINEAILIKGVVTDEQGGPIPGVSVRIQGTQKTATTDTNGAYQIEAGSPADVLVFSYVGLTEQKIVIGTRKLINVVLKDDKASLNEVVVVGYGVQKKVNLSGAVDGVTSKDIENRPISSLGAGLQGLIPNLNITVSGGQVNKAPTFNIRGFTSVNGGGPYILVDNVPYSGEELMALNPADIESVTTLKDAASAAIYGARGAFGVVLITTKSAKSPDLKVSANTYYATRKLGKVPEIVTDPLKVMEFKHDAAYPLYNLYPENVREYARQRSMDPSLPAVIVSPADKNAWMYYGTTNWMDEVYKPSAPTYSANVNIAKKDEKLSYYLSSEYFRNDGMFRYGNDKYERLNLRAKADFNLSKWLTIGNNTTYTSSVYDGSSYSTQGEAFFHNVNRQNSLDVPKNPDGSWTSTGAALLGKLQDGGRDVARNNSFQTTITAKAALVKDVWDLKADATIRRIDSAGKLFDLPIPYKTGPNSAVSYSGSNPGFTRNEYRQVRHEIYNVYTDFHKTFGTKHFLQVLAGFNQEHRNRDRNYIKHLGIISNALPSNNLATGEVTTGESIEEWVVRGWFYRMNYIYDDKYILELNGRYDGTSRFPTNDRWGAFPSASVAWVLSRENFFKPLAENLGINLLKLRASYGALGNQDVGAYYYIPTMASGQIGQILDGKKPIEVKPPGVVARSLTWERVSTVNFGGDISMFKNKLDLNFDAYTRYTKGMLTEGKTLPGPFGAVEPRVNAANLKTTGWEFRIGWKDGFQLDNSQFYYNVGFNMGDSRTFITKFDNPDGTIGPKRYYVGKEIGEIWGLETDGFFQSKEEIASSPNQTAVGADDTGYLFDVGDLKFKDLNGDGKIDKGNNTLSNPGDQKIIGNDRARYQYGIDLGAGWKGFDIRLFFQGVGKRDWYPNASNHYFWGVYAQPWTNVQEHNLDRWTPETPNGYFPRLKAYIAEDESELGNPQTKYLQDASYLRLKNLTIGYTIPKSLTTKMKMDKLRVYFSAENVFDVSHIKARLDPEGLDGKIYPFQKTFSFGLNLNF</sequence>
<feature type="domain" description="Secretin/TonB short N-terminal" evidence="6">
    <location>
        <begin position="55"/>
        <end position="106"/>
    </location>
</feature>
<dbReference type="SMART" id="SM00965">
    <property type="entry name" value="STN"/>
    <property type="match status" value="1"/>
</dbReference>
<dbReference type="Proteomes" id="UP000184287">
    <property type="component" value="Unassembled WGS sequence"/>
</dbReference>
<evidence type="ECO:0000256" key="1">
    <source>
        <dbReference type="ARBA" id="ARBA00022448"/>
    </source>
</evidence>
<evidence type="ECO:0000256" key="2">
    <source>
        <dbReference type="ARBA" id="ARBA00023136"/>
    </source>
</evidence>
<dbReference type="NCBIfam" id="TIGR04056">
    <property type="entry name" value="OMP_RagA_SusC"/>
    <property type="match status" value="1"/>
</dbReference>
<evidence type="ECO:0000259" key="6">
    <source>
        <dbReference type="SMART" id="SM00965"/>
    </source>
</evidence>
<dbReference type="Gene3D" id="2.170.130.10">
    <property type="entry name" value="TonB-dependent receptor, plug domain"/>
    <property type="match status" value="1"/>
</dbReference>
<dbReference type="InterPro" id="IPR011662">
    <property type="entry name" value="Secretin/TonB_short_N"/>
</dbReference>
<accession>A0A1M5HT98</accession>
<dbReference type="NCBIfam" id="TIGR04057">
    <property type="entry name" value="SusC_RagA_signa"/>
    <property type="match status" value="1"/>
</dbReference>
<dbReference type="Gene3D" id="2.60.40.1120">
    <property type="entry name" value="Carboxypeptidase-like, regulatory domain"/>
    <property type="match status" value="1"/>
</dbReference>
<keyword evidence="3 4" id="KW-0998">Cell outer membrane</keyword>
<proteinExistence type="inferred from homology"/>
<dbReference type="AlphaFoldDB" id="A0A1M5HT98"/>
<keyword evidence="4" id="KW-1134">Transmembrane beta strand</keyword>
<dbReference type="SUPFAM" id="SSF56935">
    <property type="entry name" value="Porins"/>
    <property type="match status" value="1"/>
</dbReference>
<evidence type="ECO:0000256" key="4">
    <source>
        <dbReference type="PROSITE-ProRule" id="PRU01360"/>
    </source>
</evidence>
<keyword evidence="1 4" id="KW-0813">Transport</keyword>
<name>A0A1M5HT98_9SPHI</name>
<dbReference type="InterPro" id="IPR023997">
    <property type="entry name" value="TonB-dep_OMP_SusC/RagA_CS"/>
</dbReference>
<keyword evidence="2 4" id="KW-0472">Membrane</keyword>
<organism evidence="7 8">
    <name type="scientific">Pedobacter caeni</name>
    <dbReference type="NCBI Taxonomy" id="288992"/>
    <lineage>
        <taxon>Bacteria</taxon>
        <taxon>Pseudomonadati</taxon>
        <taxon>Bacteroidota</taxon>
        <taxon>Sphingobacteriia</taxon>
        <taxon>Sphingobacteriales</taxon>
        <taxon>Sphingobacteriaceae</taxon>
        <taxon>Pedobacter</taxon>
    </lineage>
</organism>
<dbReference type="Pfam" id="PF07660">
    <property type="entry name" value="STN"/>
    <property type="match status" value="1"/>
</dbReference>
<dbReference type="GO" id="GO:0009279">
    <property type="term" value="C:cell outer membrane"/>
    <property type="evidence" value="ECO:0007669"/>
    <property type="project" value="UniProtKB-SubCell"/>
</dbReference>
<dbReference type="Gene3D" id="3.55.50.30">
    <property type="match status" value="1"/>
</dbReference>
<dbReference type="InterPro" id="IPR008969">
    <property type="entry name" value="CarboxyPept-like_regulatory"/>
</dbReference>
<dbReference type="SUPFAM" id="SSF49464">
    <property type="entry name" value="Carboxypeptidase regulatory domain-like"/>
    <property type="match status" value="1"/>
</dbReference>
<dbReference type="STRING" id="288992.SAMN04488522_104801"/>
<reference evidence="8" key="1">
    <citation type="submission" date="2016-11" db="EMBL/GenBank/DDBJ databases">
        <authorList>
            <person name="Varghese N."/>
            <person name="Submissions S."/>
        </authorList>
    </citation>
    <scope>NUCLEOTIDE SEQUENCE [LARGE SCALE GENOMIC DNA]</scope>
    <source>
        <strain evidence="8">DSM 16990</strain>
    </source>
</reference>
<evidence type="ECO:0000256" key="5">
    <source>
        <dbReference type="SAM" id="SignalP"/>
    </source>
</evidence>
<gene>
    <name evidence="7" type="ORF">SAMN04488522_104801</name>
</gene>